<dbReference type="InterPro" id="IPR041468">
    <property type="entry name" value="HTH_ParB/Spo0J"/>
</dbReference>
<dbReference type="InterPro" id="IPR036086">
    <property type="entry name" value="ParB/Sulfiredoxin_sf"/>
</dbReference>
<dbReference type="GO" id="GO:0005694">
    <property type="term" value="C:chromosome"/>
    <property type="evidence" value="ECO:0007669"/>
    <property type="project" value="TreeGrafter"/>
</dbReference>
<dbReference type="Pfam" id="PF02195">
    <property type="entry name" value="ParB_N"/>
    <property type="match status" value="1"/>
</dbReference>
<feature type="domain" description="ParB-like N-terminal" evidence="4">
    <location>
        <begin position="42"/>
        <end position="131"/>
    </location>
</feature>
<dbReference type="Pfam" id="PF17762">
    <property type="entry name" value="HTH_ParB"/>
    <property type="match status" value="1"/>
</dbReference>
<feature type="compositionally biased region" description="Basic and acidic residues" evidence="3">
    <location>
        <begin position="15"/>
        <end position="24"/>
    </location>
</feature>
<feature type="region of interest" description="Disordered" evidence="3">
    <location>
        <begin position="223"/>
        <end position="248"/>
    </location>
</feature>
<evidence type="ECO:0000313" key="5">
    <source>
        <dbReference type="EMBL" id="PGH59275.1"/>
    </source>
</evidence>
<sequence>MSRKLGRTNSAMLDALREGRENKPVGESALPVSFQNRNGRTAQVEVDSIATNPDQPRRDFDKAELTALTESIERYGLLEPIGVKPLPNGLYQLAYGERRLRAVRALGQPTVTAVVLDADAPADEIALVENLLRSDLSPFEVADGFARIMETRGWSQGDISKHFGIAKSEVSRTLKILDLPARIREEYLQVQVPMKVLRDIAGLKDDTAQTAAWESAKRTYAGADVEPGESVKAPKTKARRPSEDPAEIAHSTLPKRIARSVLTTRDALVSLRTEPTGKPLADTDRAMLREMRDAIDALLVDEPVG</sequence>
<gene>
    <name evidence="5" type="ORF">CRT60_01180</name>
</gene>
<comment type="similarity">
    <text evidence="1">Belongs to the ParB family.</text>
</comment>
<evidence type="ECO:0000256" key="1">
    <source>
        <dbReference type="ARBA" id="ARBA00006295"/>
    </source>
</evidence>
<dbReference type="PANTHER" id="PTHR33375">
    <property type="entry name" value="CHROMOSOME-PARTITIONING PROTEIN PARB-RELATED"/>
    <property type="match status" value="1"/>
</dbReference>
<dbReference type="PANTHER" id="PTHR33375:SF1">
    <property type="entry name" value="CHROMOSOME-PARTITIONING PROTEIN PARB-RELATED"/>
    <property type="match status" value="1"/>
</dbReference>
<protein>
    <submittedName>
        <fullName evidence="5">Chromosome partitioning protein</fullName>
    </submittedName>
</protein>
<evidence type="ECO:0000256" key="2">
    <source>
        <dbReference type="ARBA" id="ARBA00022829"/>
    </source>
</evidence>
<evidence type="ECO:0000256" key="3">
    <source>
        <dbReference type="SAM" id="MobiDB-lite"/>
    </source>
</evidence>
<organism evidence="5 6">
    <name type="scientific">Azospirillum palustre</name>
    <dbReference type="NCBI Taxonomy" id="2044885"/>
    <lineage>
        <taxon>Bacteria</taxon>
        <taxon>Pseudomonadati</taxon>
        <taxon>Pseudomonadota</taxon>
        <taxon>Alphaproteobacteria</taxon>
        <taxon>Rhodospirillales</taxon>
        <taxon>Azospirillaceae</taxon>
        <taxon>Azospirillum</taxon>
    </lineage>
</organism>
<evidence type="ECO:0000259" key="4">
    <source>
        <dbReference type="SMART" id="SM00470"/>
    </source>
</evidence>
<dbReference type="InterPro" id="IPR003115">
    <property type="entry name" value="ParB_N"/>
</dbReference>
<dbReference type="AlphaFoldDB" id="A0A2B8BN43"/>
<keyword evidence="6" id="KW-1185">Reference proteome</keyword>
<reference evidence="6" key="1">
    <citation type="submission" date="2017-10" db="EMBL/GenBank/DDBJ databases">
        <authorList>
            <person name="Kravchenko I.K."/>
            <person name="Grouzdev D.S."/>
        </authorList>
    </citation>
    <scope>NUCLEOTIDE SEQUENCE [LARGE SCALE GENOMIC DNA]</scope>
    <source>
        <strain evidence="6">B2</strain>
    </source>
</reference>
<evidence type="ECO:0000313" key="6">
    <source>
        <dbReference type="Proteomes" id="UP000225379"/>
    </source>
</evidence>
<dbReference type="Gene3D" id="3.90.1530.30">
    <property type="match status" value="1"/>
</dbReference>
<accession>A0A2B8BN43</accession>
<dbReference type="SUPFAM" id="SSF109709">
    <property type="entry name" value="KorB DNA-binding domain-like"/>
    <property type="match status" value="1"/>
</dbReference>
<dbReference type="NCBIfam" id="TIGR00180">
    <property type="entry name" value="parB_part"/>
    <property type="match status" value="1"/>
</dbReference>
<dbReference type="GO" id="GO:0003677">
    <property type="term" value="F:DNA binding"/>
    <property type="evidence" value="ECO:0007669"/>
    <property type="project" value="InterPro"/>
</dbReference>
<feature type="region of interest" description="Disordered" evidence="3">
    <location>
        <begin position="1"/>
        <end position="37"/>
    </location>
</feature>
<dbReference type="Proteomes" id="UP000225379">
    <property type="component" value="Unassembled WGS sequence"/>
</dbReference>
<name>A0A2B8BN43_9PROT</name>
<dbReference type="InterPro" id="IPR004437">
    <property type="entry name" value="ParB/RepB/Spo0J"/>
</dbReference>
<comment type="caution">
    <text evidence="5">The sequence shown here is derived from an EMBL/GenBank/DDBJ whole genome shotgun (WGS) entry which is preliminary data.</text>
</comment>
<dbReference type="InterPro" id="IPR050336">
    <property type="entry name" value="Chromosome_partition/occlusion"/>
</dbReference>
<proteinExistence type="inferred from homology"/>
<keyword evidence="2" id="KW-0159">Chromosome partition</keyword>
<dbReference type="EMBL" id="PDKW01000036">
    <property type="protein sequence ID" value="PGH59275.1"/>
    <property type="molecule type" value="Genomic_DNA"/>
</dbReference>
<dbReference type="OrthoDB" id="9802051at2"/>
<dbReference type="SUPFAM" id="SSF110849">
    <property type="entry name" value="ParB/Sulfiredoxin"/>
    <property type="match status" value="1"/>
</dbReference>
<dbReference type="SMART" id="SM00470">
    <property type="entry name" value="ParB"/>
    <property type="match status" value="1"/>
</dbReference>
<dbReference type="GO" id="GO:0007059">
    <property type="term" value="P:chromosome segregation"/>
    <property type="evidence" value="ECO:0007669"/>
    <property type="project" value="UniProtKB-KW"/>
</dbReference>
<dbReference type="Gene3D" id="1.10.10.2830">
    <property type="match status" value="1"/>
</dbReference>